<evidence type="ECO:0000313" key="1">
    <source>
        <dbReference type="EMBL" id="KAG5608920.1"/>
    </source>
</evidence>
<dbReference type="EMBL" id="JACXVP010000004">
    <property type="protein sequence ID" value="KAG5608920.1"/>
    <property type="molecule type" value="Genomic_DNA"/>
</dbReference>
<dbReference type="AlphaFoldDB" id="A0A9J5ZAI8"/>
<dbReference type="Proteomes" id="UP000824120">
    <property type="component" value="Chromosome 4"/>
</dbReference>
<protein>
    <submittedName>
        <fullName evidence="1">Uncharacterized protein</fullName>
    </submittedName>
</protein>
<keyword evidence="2" id="KW-1185">Reference proteome</keyword>
<proteinExistence type="predicted"/>
<organism evidence="1 2">
    <name type="scientific">Solanum commersonii</name>
    <name type="common">Commerson's wild potato</name>
    <name type="synonym">Commerson's nightshade</name>
    <dbReference type="NCBI Taxonomy" id="4109"/>
    <lineage>
        <taxon>Eukaryota</taxon>
        <taxon>Viridiplantae</taxon>
        <taxon>Streptophyta</taxon>
        <taxon>Embryophyta</taxon>
        <taxon>Tracheophyta</taxon>
        <taxon>Spermatophyta</taxon>
        <taxon>Magnoliopsida</taxon>
        <taxon>eudicotyledons</taxon>
        <taxon>Gunneridae</taxon>
        <taxon>Pentapetalae</taxon>
        <taxon>asterids</taxon>
        <taxon>lamiids</taxon>
        <taxon>Solanales</taxon>
        <taxon>Solanaceae</taxon>
        <taxon>Solanoideae</taxon>
        <taxon>Solaneae</taxon>
        <taxon>Solanum</taxon>
    </lineage>
</organism>
<evidence type="ECO:0000313" key="2">
    <source>
        <dbReference type="Proteomes" id="UP000824120"/>
    </source>
</evidence>
<comment type="caution">
    <text evidence="1">The sequence shown here is derived from an EMBL/GenBank/DDBJ whole genome shotgun (WGS) entry which is preliminary data.</text>
</comment>
<reference evidence="1 2" key="1">
    <citation type="submission" date="2020-09" db="EMBL/GenBank/DDBJ databases">
        <title>De no assembly of potato wild relative species, Solanum commersonii.</title>
        <authorList>
            <person name="Cho K."/>
        </authorList>
    </citation>
    <scope>NUCLEOTIDE SEQUENCE [LARGE SCALE GENOMIC DNA]</scope>
    <source>
        <strain evidence="1">LZ3.2</strain>
        <tissue evidence="1">Leaf</tissue>
    </source>
</reference>
<accession>A0A9J5ZAI8</accession>
<sequence length="71" mass="8189">MTWLCICVYRLLWDVSRKDARVYKGESQDKNKRIGRLNFSSIAGKEIVLKSILAVIPTHALSCFQLRDGLY</sequence>
<gene>
    <name evidence="1" type="ORF">H5410_020201</name>
</gene>
<name>A0A9J5ZAI8_SOLCO</name>